<dbReference type="GO" id="GO:0006890">
    <property type="term" value="P:retrograde vesicle-mediated transport, Golgi to endoplasmic reticulum"/>
    <property type="evidence" value="ECO:0007669"/>
    <property type="project" value="TreeGrafter"/>
</dbReference>
<dbReference type="RefSeq" id="XP_004831226.1">
    <property type="nucleotide sequence ID" value="XM_004831169.1"/>
</dbReference>
<evidence type="ECO:0000313" key="11">
    <source>
        <dbReference type="EMBL" id="AFZ81560.1"/>
    </source>
</evidence>
<evidence type="ECO:0000256" key="7">
    <source>
        <dbReference type="ARBA" id="ARBA00023054"/>
    </source>
</evidence>
<dbReference type="GO" id="GO:0031201">
    <property type="term" value="C:SNARE complex"/>
    <property type="evidence" value="ECO:0007669"/>
    <property type="project" value="TreeGrafter"/>
</dbReference>
<evidence type="ECO:0000256" key="6">
    <source>
        <dbReference type="ARBA" id="ARBA00022989"/>
    </source>
</evidence>
<dbReference type="GO" id="GO:0015031">
    <property type="term" value="P:protein transport"/>
    <property type="evidence" value="ECO:0007669"/>
    <property type="project" value="UniProtKB-KW"/>
</dbReference>
<dbReference type="eggNOG" id="ENOG502T4AW">
    <property type="taxonomic scope" value="Eukaryota"/>
</dbReference>
<keyword evidence="7" id="KW-0175">Coiled coil</keyword>
<evidence type="ECO:0000313" key="12">
    <source>
        <dbReference type="Proteomes" id="UP000031512"/>
    </source>
</evidence>
<reference evidence="11 12" key="1">
    <citation type="journal article" date="2012" name="BMC Genomics">
        <title>Comparative genomic analysis and phylogenetic position of Theileria equi.</title>
        <authorList>
            <person name="Kappmeyer L.S."/>
            <person name="Thiagarajan M."/>
            <person name="Herndon D.R."/>
            <person name="Ramsay J.D."/>
            <person name="Caler E."/>
            <person name="Djikeng A."/>
            <person name="Gillespie J.J."/>
            <person name="Lau A.O."/>
            <person name="Roalson E.H."/>
            <person name="Silva J.C."/>
            <person name="Silva M.G."/>
            <person name="Suarez C.E."/>
            <person name="Ueti M.W."/>
            <person name="Nene V.M."/>
            <person name="Mealey R.H."/>
            <person name="Knowles D.P."/>
            <person name="Brayton K.A."/>
        </authorList>
    </citation>
    <scope>NUCLEOTIDE SEQUENCE [LARGE SCALE GENOMIC DNA]</scope>
    <source>
        <strain evidence="11 12">WA</strain>
    </source>
</reference>
<accession>L0B159</accession>
<dbReference type="Gene3D" id="1.20.5.110">
    <property type="match status" value="1"/>
</dbReference>
<dbReference type="PROSITE" id="PS50192">
    <property type="entry name" value="T_SNARE"/>
    <property type="match status" value="1"/>
</dbReference>
<feature type="transmembrane region" description="Helical" evidence="9">
    <location>
        <begin position="236"/>
        <end position="258"/>
    </location>
</feature>
<keyword evidence="6 9" id="KW-1133">Transmembrane helix</keyword>
<evidence type="ECO:0000256" key="8">
    <source>
        <dbReference type="ARBA" id="ARBA00023136"/>
    </source>
</evidence>
<dbReference type="GeneID" id="15804780"/>
<protein>
    <recommendedName>
        <fullName evidence="10">t-SNARE coiled-coil homology domain-containing protein</fullName>
    </recommendedName>
</protein>
<feature type="domain" description="T-SNARE coiled-coil homology" evidence="10">
    <location>
        <begin position="167"/>
        <end position="229"/>
    </location>
</feature>
<dbReference type="Proteomes" id="UP000031512">
    <property type="component" value="Chromosome 3"/>
</dbReference>
<proteinExistence type="inferred from homology"/>
<comment type="similarity">
    <text evidence="2">Belongs to the syntaxin family.</text>
</comment>
<dbReference type="KEGG" id="beq:BEWA_009740"/>
<dbReference type="PANTHER" id="PTHR15959">
    <property type="entry name" value="SYNTAXIN-18"/>
    <property type="match status" value="1"/>
</dbReference>
<dbReference type="AlphaFoldDB" id="L0B159"/>
<dbReference type="OrthoDB" id="359759at2759"/>
<name>L0B159_THEEQ</name>
<evidence type="ECO:0000256" key="3">
    <source>
        <dbReference type="ARBA" id="ARBA00022448"/>
    </source>
</evidence>
<keyword evidence="3" id="KW-0813">Transport</keyword>
<keyword evidence="5" id="KW-0653">Protein transport</keyword>
<evidence type="ECO:0000256" key="5">
    <source>
        <dbReference type="ARBA" id="ARBA00022927"/>
    </source>
</evidence>
<dbReference type="InterPro" id="IPR000727">
    <property type="entry name" value="T_SNARE_dom"/>
</dbReference>
<dbReference type="GO" id="GO:0005783">
    <property type="term" value="C:endoplasmic reticulum"/>
    <property type="evidence" value="ECO:0007669"/>
    <property type="project" value="TreeGrafter"/>
</dbReference>
<dbReference type="VEuPathDB" id="PiroplasmaDB:BEWA_009740"/>
<evidence type="ECO:0000256" key="2">
    <source>
        <dbReference type="ARBA" id="ARBA00009063"/>
    </source>
</evidence>
<sequence length="267" mass="30105">MEGKTNLEEHRRGIVRCLNHVLQLVRNNLQEYERFRLKTESSLTNCMKTMTENISEYHILNASGNNSSTISRSYISCFIPSMDSSYPSNPEENTSDEMSYGSDLGNSGAVSPIPGIIAKPSGKGLKTPNRGNYSPVRHRLNGIEMNDQQISDITIKQHETLINNISDEIQANELNTINNVQQRLTEISSMFEKFTGTLVEQLDLFENINANVIESISNIEKTQDSLKKANNDGMPLYHIIMCYSFLGLSVLLLFVDYIKSTKGSYLY</sequence>
<dbReference type="EMBL" id="CP001670">
    <property type="protein sequence ID" value="AFZ81560.1"/>
    <property type="molecule type" value="Genomic_DNA"/>
</dbReference>
<evidence type="ECO:0000259" key="10">
    <source>
        <dbReference type="PROSITE" id="PS50192"/>
    </source>
</evidence>
<evidence type="ECO:0000256" key="1">
    <source>
        <dbReference type="ARBA" id="ARBA00004211"/>
    </source>
</evidence>
<keyword evidence="8 9" id="KW-0472">Membrane</keyword>
<dbReference type="SUPFAM" id="SSF58038">
    <property type="entry name" value="SNARE fusion complex"/>
    <property type="match status" value="1"/>
</dbReference>
<dbReference type="PANTHER" id="PTHR15959:SF0">
    <property type="entry name" value="SYNTAXIN-18"/>
    <property type="match status" value="1"/>
</dbReference>
<evidence type="ECO:0000256" key="4">
    <source>
        <dbReference type="ARBA" id="ARBA00022692"/>
    </source>
</evidence>
<organism evidence="11 12">
    <name type="scientific">Theileria equi strain WA</name>
    <dbReference type="NCBI Taxonomy" id="1537102"/>
    <lineage>
        <taxon>Eukaryota</taxon>
        <taxon>Sar</taxon>
        <taxon>Alveolata</taxon>
        <taxon>Apicomplexa</taxon>
        <taxon>Aconoidasida</taxon>
        <taxon>Piroplasmida</taxon>
        <taxon>Theileriidae</taxon>
        <taxon>Theileria</taxon>
    </lineage>
</organism>
<keyword evidence="4 9" id="KW-0812">Transmembrane</keyword>
<evidence type="ECO:0000256" key="9">
    <source>
        <dbReference type="SAM" id="Phobius"/>
    </source>
</evidence>
<gene>
    <name evidence="11" type="ORF">BEWA_009740</name>
</gene>
<comment type="subcellular location">
    <subcellularLocation>
        <location evidence="1">Membrane</location>
        <topology evidence="1">Single-pass type IV membrane protein</topology>
    </subcellularLocation>
</comment>
<keyword evidence="12" id="KW-1185">Reference proteome</keyword>